<protein>
    <recommendedName>
        <fullName evidence="5">Glutathione peroxidase</fullName>
    </recommendedName>
</protein>
<dbReference type="SUPFAM" id="SSF52833">
    <property type="entry name" value="Thioredoxin-like"/>
    <property type="match status" value="1"/>
</dbReference>
<evidence type="ECO:0000256" key="2">
    <source>
        <dbReference type="ARBA" id="ARBA00022559"/>
    </source>
</evidence>
<sequence length="154" mass="16618">MPLPNNLTTLEGNPLANEAIAGKVVLFVNVASQCGLTPQYSGLVALEKAYGDRGLTIVGVPCNQFGKQEPGSPDQIKDFTKSKYDVDFPLLEKQDVNGANRSPLYQFLVDNGPDIDWNFGKFLVGRDGTTVERFGSRTAPDDAELKAAIEKALG</sequence>
<dbReference type="AlphaFoldDB" id="A0A2W4U9I0"/>
<gene>
    <name evidence="6" type="ORF">DCF25_13045</name>
</gene>
<dbReference type="Pfam" id="PF00255">
    <property type="entry name" value="GSHPx"/>
    <property type="match status" value="1"/>
</dbReference>
<dbReference type="PRINTS" id="PR01011">
    <property type="entry name" value="GLUTPROXDASE"/>
</dbReference>
<evidence type="ECO:0000313" key="7">
    <source>
        <dbReference type="Proteomes" id="UP000249354"/>
    </source>
</evidence>
<reference evidence="7" key="1">
    <citation type="submission" date="2018-04" db="EMBL/GenBank/DDBJ databases">
        <authorList>
            <person name="Cornet L."/>
        </authorList>
    </citation>
    <scope>NUCLEOTIDE SEQUENCE [LARGE SCALE GENOMIC DNA]</scope>
</reference>
<dbReference type="GO" id="GO:0034599">
    <property type="term" value="P:cellular response to oxidative stress"/>
    <property type="evidence" value="ECO:0007669"/>
    <property type="project" value="TreeGrafter"/>
</dbReference>
<comment type="similarity">
    <text evidence="1 5">Belongs to the glutathione peroxidase family.</text>
</comment>
<dbReference type="EMBL" id="QBMC01000086">
    <property type="protein sequence ID" value="PZO15927.1"/>
    <property type="molecule type" value="Genomic_DNA"/>
</dbReference>
<keyword evidence="3 5" id="KW-0560">Oxidoreductase</keyword>
<evidence type="ECO:0000256" key="5">
    <source>
        <dbReference type="RuleBase" id="RU000499"/>
    </source>
</evidence>
<evidence type="ECO:0000256" key="4">
    <source>
        <dbReference type="PIRSR" id="PIRSR000303-1"/>
    </source>
</evidence>
<dbReference type="PROSITE" id="PS51355">
    <property type="entry name" value="GLUTATHIONE_PEROXID_3"/>
    <property type="match status" value="1"/>
</dbReference>
<dbReference type="PIRSF" id="PIRSF000303">
    <property type="entry name" value="Glutathion_perox"/>
    <property type="match status" value="1"/>
</dbReference>
<dbReference type="InterPro" id="IPR036249">
    <property type="entry name" value="Thioredoxin-like_sf"/>
</dbReference>
<reference evidence="6 7" key="2">
    <citation type="submission" date="2018-06" db="EMBL/GenBank/DDBJ databases">
        <title>Metagenomic assembly of (sub)arctic Cyanobacteria and their associated microbiome from non-axenic cultures.</title>
        <authorList>
            <person name="Baurain D."/>
        </authorList>
    </citation>
    <scope>NUCLEOTIDE SEQUENCE [LARGE SCALE GENOMIC DNA]</scope>
    <source>
        <strain evidence="6">ULC129bin1</strain>
    </source>
</reference>
<dbReference type="Proteomes" id="UP000249354">
    <property type="component" value="Unassembled WGS sequence"/>
</dbReference>
<accession>A0A2W4U9I0</accession>
<evidence type="ECO:0000313" key="6">
    <source>
        <dbReference type="EMBL" id="PZO15927.1"/>
    </source>
</evidence>
<name>A0A2W4U9I0_9CYAN</name>
<evidence type="ECO:0000256" key="1">
    <source>
        <dbReference type="ARBA" id="ARBA00006926"/>
    </source>
</evidence>
<dbReference type="PANTHER" id="PTHR11592">
    <property type="entry name" value="GLUTATHIONE PEROXIDASE"/>
    <property type="match status" value="1"/>
</dbReference>
<proteinExistence type="inferred from homology"/>
<dbReference type="Gene3D" id="3.40.30.10">
    <property type="entry name" value="Glutaredoxin"/>
    <property type="match status" value="1"/>
</dbReference>
<dbReference type="PROSITE" id="PS00460">
    <property type="entry name" value="GLUTATHIONE_PEROXID_1"/>
    <property type="match status" value="1"/>
</dbReference>
<dbReference type="PANTHER" id="PTHR11592:SF78">
    <property type="entry name" value="GLUTATHIONE PEROXIDASE"/>
    <property type="match status" value="1"/>
</dbReference>
<comment type="caution">
    <text evidence="6">The sequence shown here is derived from an EMBL/GenBank/DDBJ whole genome shotgun (WGS) entry which is preliminary data.</text>
</comment>
<dbReference type="InterPro" id="IPR000889">
    <property type="entry name" value="Glutathione_peroxidase"/>
</dbReference>
<feature type="active site" evidence="4">
    <location>
        <position position="34"/>
    </location>
</feature>
<keyword evidence="2 5" id="KW-0575">Peroxidase</keyword>
<dbReference type="GO" id="GO:0004601">
    <property type="term" value="F:peroxidase activity"/>
    <property type="evidence" value="ECO:0007669"/>
    <property type="project" value="UniProtKB-KW"/>
</dbReference>
<evidence type="ECO:0000256" key="3">
    <source>
        <dbReference type="ARBA" id="ARBA00023002"/>
    </source>
</evidence>
<dbReference type="InterPro" id="IPR029759">
    <property type="entry name" value="GPX_AS"/>
</dbReference>
<organism evidence="6 7">
    <name type="scientific">Leptolyngbya foveolarum</name>
    <dbReference type="NCBI Taxonomy" id="47253"/>
    <lineage>
        <taxon>Bacteria</taxon>
        <taxon>Bacillati</taxon>
        <taxon>Cyanobacteriota</taxon>
        <taxon>Cyanophyceae</taxon>
        <taxon>Leptolyngbyales</taxon>
        <taxon>Leptolyngbyaceae</taxon>
        <taxon>Leptolyngbya group</taxon>
        <taxon>Leptolyngbya</taxon>
    </lineage>
</organism>
<dbReference type="CDD" id="cd00340">
    <property type="entry name" value="GSH_Peroxidase"/>
    <property type="match status" value="1"/>
</dbReference>